<dbReference type="PROSITE" id="PS50818">
    <property type="entry name" value="INTEIN_C_TER"/>
    <property type="match status" value="2"/>
</dbReference>
<evidence type="ECO:0000313" key="14">
    <source>
        <dbReference type="EMBL" id="TQE93728.1"/>
    </source>
</evidence>
<dbReference type="InterPro" id="IPR040982">
    <property type="entry name" value="DNA_pol3_finger"/>
</dbReference>
<dbReference type="Gene3D" id="3.20.20.140">
    <property type="entry name" value="Metal-dependent hydrolases"/>
    <property type="match status" value="1"/>
</dbReference>
<dbReference type="InParanoid" id="A0A540VAD6"/>
<dbReference type="SMART" id="SM00481">
    <property type="entry name" value="POLIIIAc"/>
    <property type="match status" value="1"/>
</dbReference>
<proteinExistence type="inferred from homology"/>
<dbReference type="SMART" id="SM00306">
    <property type="entry name" value="HintN"/>
    <property type="match status" value="2"/>
</dbReference>
<dbReference type="InterPro" id="IPR012340">
    <property type="entry name" value="NA-bd_OB-fold"/>
</dbReference>
<evidence type="ECO:0000256" key="4">
    <source>
        <dbReference type="ARBA" id="ARBA00019114"/>
    </source>
</evidence>
<dbReference type="CDD" id="cd04485">
    <property type="entry name" value="DnaE_OBF"/>
    <property type="match status" value="1"/>
</dbReference>
<dbReference type="InterPro" id="IPR011708">
    <property type="entry name" value="DNA_pol3_alpha_NTPase_dom"/>
</dbReference>
<accession>A0A540VAD6</accession>
<feature type="region of interest" description="Disordered" evidence="12">
    <location>
        <begin position="2048"/>
        <end position="2177"/>
    </location>
</feature>
<dbReference type="SMART" id="SM00305">
    <property type="entry name" value="HintC"/>
    <property type="match status" value="2"/>
</dbReference>
<dbReference type="InterPro" id="IPR027434">
    <property type="entry name" value="Homing_endonucl"/>
</dbReference>
<dbReference type="Pfam" id="PF14579">
    <property type="entry name" value="HHH_6"/>
    <property type="match status" value="1"/>
</dbReference>
<dbReference type="NCBIfam" id="TIGR01443">
    <property type="entry name" value="intein_Cterm"/>
    <property type="match status" value="2"/>
</dbReference>
<dbReference type="InterPro" id="IPR004805">
    <property type="entry name" value="DnaE2/DnaE/PolC"/>
</dbReference>
<evidence type="ECO:0000313" key="15">
    <source>
        <dbReference type="Proteomes" id="UP000317371"/>
    </source>
</evidence>
<dbReference type="GO" id="GO:0006260">
    <property type="term" value="P:DNA replication"/>
    <property type="evidence" value="ECO:0007669"/>
    <property type="project" value="UniProtKB-KW"/>
</dbReference>
<evidence type="ECO:0000256" key="5">
    <source>
        <dbReference type="ARBA" id="ARBA00022679"/>
    </source>
</evidence>
<dbReference type="Pfam" id="PF07733">
    <property type="entry name" value="DNA_pol3_alpha"/>
    <property type="match status" value="1"/>
</dbReference>
<dbReference type="InterPro" id="IPR004013">
    <property type="entry name" value="PHP_dom"/>
</dbReference>
<dbReference type="EMBL" id="VIGC01000034">
    <property type="protein sequence ID" value="TQE93728.1"/>
    <property type="molecule type" value="Genomic_DNA"/>
</dbReference>
<feature type="domain" description="DOD-type homing endonuclease" evidence="13">
    <location>
        <begin position="809"/>
        <end position="959"/>
    </location>
</feature>
<evidence type="ECO:0000256" key="2">
    <source>
        <dbReference type="ARBA" id="ARBA00009496"/>
    </source>
</evidence>
<evidence type="ECO:0000259" key="13">
    <source>
        <dbReference type="PROSITE" id="PS50819"/>
    </source>
</evidence>
<dbReference type="Pfam" id="PF14890">
    <property type="entry name" value="Intein_splicing"/>
    <property type="match status" value="2"/>
</dbReference>
<evidence type="ECO:0000256" key="3">
    <source>
        <dbReference type="ARBA" id="ARBA00012417"/>
    </source>
</evidence>
<dbReference type="PROSITE" id="PS50819">
    <property type="entry name" value="INTEIN_ENDONUCLEASE"/>
    <property type="match status" value="2"/>
</dbReference>
<dbReference type="Gene3D" id="2.40.50.140">
    <property type="entry name" value="Nucleic acid-binding proteins"/>
    <property type="match status" value="1"/>
</dbReference>
<dbReference type="Pfam" id="PF17657">
    <property type="entry name" value="DNA_pol3_finger"/>
    <property type="match status" value="2"/>
</dbReference>
<dbReference type="SUPFAM" id="SSF51294">
    <property type="entry name" value="Hedgehog/intein (Hint) domain"/>
    <property type="match status" value="2"/>
</dbReference>
<dbReference type="RefSeq" id="WP_141611966.1">
    <property type="nucleotide sequence ID" value="NZ_VIGC02000034.1"/>
</dbReference>
<dbReference type="EC" id="2.7.7.7" evidence="3"/>
<comment type="similarity">
    <text evidence="2">Belongs to the DNA polymerase type-C family. DnaE subfamily.</text>
</comment>
<dbReference type="GO" id="GO:0008408">
    <property type="term" value="F:3'-5' exonuclease activity"/>
    <property type="evidence" value="ECO:0007669"/>
    <property type="project" value="InterPro"/>
</dbReference>
<dbReference type="InterPro" id="IPR029460">
    <property type="entry name" value="DNAPol_HHH"/>
</dbReference>
<dbReference type="GO" id="GO:0016539">
    <property type="term" value="P:intein-mediated protein splicing"/>
    <property type="evidence" value="ECO:0007669"/>
    <property type="project" value="InterPro"/>
</dbReference>
<dbReference type="InterPro" id="IPR030934">
    <property type="entry name" value="Intein_C"/>
</dbReference>
<dbReference type="PROSITE" id="PS50817">
    <property type="entry name" value="INTEIN_N_TER"/>
    <property type="match status" value="2"/>
</dbReference>
<feature type="compositionally biased region" description="Polar residues" evidence="12">
    <location>
        <begin position="2061"/>
        <end position="2071"/>
    </location>
</feature>
<dbReference type="InterPro" id="IPR004042">
    <property type="entry name" value="Intein_endonuc_central"/>
</dbReference>
<dbReference type="NCBIfam" id="TIGR00594">
    <property type="entry name" value="polc"/>
    <property type="match status" value="1"/>
</dbReference>
<keyword evidence="9" id="KW-0239">DNA-directed DNA polymerase</keyword>
<evidence type="ECO:0000256" key="11">
    <source>
        <dbReference type="ARBA" id="ARBA00049244"/>
    </source>
</evidence>
<keyword evidence="15" id="KW-1185">Reference proteome</keyword>
<reference evidence="14 15" key="1">
    <citation type="submission" date="2019-06" db="EMBL/GenBank/DDBJ databases">
        <title>Genome sequence of Litorilinea aerophila BAA-2444.</title>
        <authorList>
            <person name="Maclea K.S."/>
            <person name="Maurais E.G."/>
            <person name="Iannazzi L.C."/>
        </authorList>
    </citation>
    <scope>NUCLEOTIDE SEQUENCE [LARGE SCALE GENOMIC DNA]</scope>
    <source>
        <strain evidence="14 15">ATCC BAA-2444</strain>
    </source>
</reference>
<dbReference type="Pfam" id="PF02811">
    <property type="entry name" value="PHP"/>
    <property type="match status" value="1"/>
</dbReference>
<dbReference type="Gene3D" id="1.10.150.870">
    <property type="match status" value="1"/>
</dbReference>
<dbReference type="SUPFAM" id="SSF89550">
    <property type="entry name" value="PHP domain-like"/>
    <property type="match status" value="1"/>
</dbReference>
<dbReference type="Gene3D" id="1.10.10.1600">
    <property type="entry name" value="Bacterial DNA polymerase III alpha subunit, thumb domain"/>
    <property type="match status" value="1"/>
</dbReference>
<protein>
    <recommendedName>
        <fullName evidence="4">DNA polymerase III subunit alpha</fullName>
        <ecNumber evidence="3">2.7.7.7</ecNumber>
    </recommendedName>
</protein>
<gene>
    <name evidence="14" type="primary">dnaE</name>
    <name evidence="14" type="ORF">FKZ61_20170</name>
</gene>
<dbReference type="Pfam" id="PF01336">
    <property type="entry name" value="tRNA_anti-codon"/>
    <property type="match status" value="1"/>
</dbReference>
<evidence type="ECO:0000256" key="7">
    <source>
        <dbReference type="ARBA" id="ARBA00022705"/>
    </source>
</evidence>
<feature type="compositionally biased region" description="Acidic residues" evidence="12">
    <location>
        <begin position="2149"/>
        <end position="2159"/>
    </location>
</feature>
<organism evidence="14 15">
    <name type="scientific">Litorilinea aerophila</name>
    <dbReference type="NCBI Taxonomy" id="1204385"/>
    <lineage>
        <taxon>Bacteria</taxon>
        <taxon>Bacillati</taxon>
        <taxon>Chloroflexota</taxon>
        <taxon>Caldilineae</taxon>
        <taxon>Caldilineales</taxon>
        <taxon>Caldilineaceae</taxon>
        <taxon>Litorilinea</taxon>
    </lineage>
</organism>
<dbReference type="InterPro" id="IPR004365">
    <property type="entry name" value="NA-bd_OB_tRNA"/>
</dbReference>
<comment type="caution">
    <text evidence="14">The sequence shown here is derived from an EMBL/GenBank/DDBJ whole genome shotgun (WGS) entry which is preliminary data.</text>
</comment>
<evidence type="ECO:0000256" key="9">
    <source>
        <dbReference type="ARBA" id="ARBA00022932"/>
    </source>
</evidence>
<feature type="compositionally biased region" description="Basic and acidic residues" evidence="12">
    <location>
        <begin position="2099"/>
        <end position="2109"/>
    </location>
</feature>
<feature type="domain" description="DOD-type homing endonuclease" evidence="13">
    <location>
        <begin position="1306"/>
        <end position="1445"/>
    </location>
</feature>
<keyword evidence="10" id="KW-0651">Protein splicing</keyword>
<dbReference type="GO" id="GO:0005737">
    <property type="term" value="C:cytoplasm"/>
    <property type="evidence" value="ECO:0007669"/>
    <property type="project" value="UniProtKB-SubCell"/>
</dbReference>
<dbReference type="InterPro" id="IPR004860">
    <property type="entry name" value="LAGLIDADG_dom"/>
</dbReference>
<dbReference type="Pfam" id="PF14528">
    <property type="entry name" value="LAGLIDADG_3"/>
    <property type="match status" value="2"/>
</dbReference>
<dbReference type="OrthoDB" id="9803237at2"/>
<dbReference type="GO" id="GO:0003887">
    <property type="term" value="F:DNA-directed DNA polymerase activity"/>
    <property type="evidence" value="ECO:0007669"/>
    <property type="project" value="UniProtKB-KW"/>
</dbReference>
<dbReference type="Proteomes" id="UP000317371">
    <property type="component" value="Unassembled WGS sequence"/>
</dbReference>
<dbReference type="InterPro" id="IPR003141">
    <property type="entry name" value="Pol/His_phosphatase_N"/>
</dbReference>
<dbReference type="InterPro" id="IPR041931">
    <property type="entry name" value="DNA_pol3_alpha_thumb_dom"/>
</dbReference>
<evidence type="ECO:0000256" key="1">
    <source>
        <dbReference type="ARBA" id="ARBA00004496"/>
    </source>
</evidence>
<dbReference type="CDD" id="cd12113">
    <property type="entry name" value="PHP_PolIIIA_DnaE3"/>
    <property type="match status" value="1"/>
</dbReference>
<dbReference type="GO" id="GO:0004519">
    <property type="term" value="F:endonuclease activity"/>
    <property type="evidence" value="ECO:0007669"/>
    <property type="project" value="InterPro"/>
</dbReference>
<dbReference type="InterPro" id="IPR006141">
    <property type="entry name" value="Intein_N"/>
</dbReference>
<comment type="subcellular location">
    <subcellularLocation>
        <location evidence="1">Cytoplasm</location>
    </subcellularLocation>
</comment>
<keyword evidence="6 14" id="KW-0548">Nucleotidyltransferase</keyword>
<evidence type="ECO:0000256" key="12">
    <source>
        <dbReference type="SAM" id="MobiDB-lite"/>
    </source>
</evidence>
<dbReference type="Gene3D" id="2.170.16.10">
    <property type="entry name" value="Hedgehog/Intein (Hint) domain"/>
    <property type="match status" value="4"/>
</dbReference>
<evidence type="ECO:0000256" key="8">
    <source>
        <dbReference type="ARBA" id="ARBA00022813"/>
    </source>
</evidence>
<dbReference type="InterPro" id="IPR003587">
    <property type="entry name" value="Hint_dom_N"/>
</dbReference>
<name>A0A540VAD6_9CHLR</name>
<dbReference type="PRINTS" id="PR00379">
    <property type="entry name" value="INTEIN"/>
</dbReference>
<dbReference type="InterPro" id="IPR006142">
    <property type="entry name" value="INTEIN"/>
</dbReference>
<evidence type="ECO:0000256" key="6">
    <source>
        <dbReference type="ARBA" id="ARBA00022695"/>
    </source>
</evidence>
<dbReference type="InterPro" id="IPR036844">
    <property type="entry name" value="Hint_dom_sf"/>
</dbReference>
<dbReference type="InterPro" id="IPR016195">
    <property type="entry name" value="Pol/histidinol_Pase-like"/>
</dbReference>
<dbReference type="InterPro" id="IPR003586">
    <property type="entry name" value="Hint_dom_C"/>
</dbReference>
<dbReference type="PANTHER" id="PTHR32294:SF0">
    <property type="entry name" value="DNA POLYMERASE III SUBUNIT ALPHA"/>
    <property type="match status" value="1"/>
</dbReference>
<dbReference type="NCBIfam" id="TIGR01445">
    <property type="entry name" value="intein_Nterm"/>
    <property type="match status" value="1"/>
</dbReference>
<keyword evidence="8" id="KW-0068">Autocatalytic cleavage</keyword>
<evidence type="ECO:0000256" key="10">
    <source>
        <dbReference type="ARBA" id="ARBA00023000"/>
    </source>
</evidence>
<dbReference type="Gene3D" id="3.10.28.10">
    <property type="entry name" value="Homing endonucleases"/>
    <property type="match status" value="2"/>
</dbReference>
<dbReference type="GO" id="GO:0003676">
    <property type="term" value="F:nucleic acid binding"/>
    <property type="evidence" value="ECO:0007669"/>
    <property type="project" value="InterPro"/>
</dbReference>
<dbReference type="FunCoup" id="A0A540VAD6">
    <property type="interactions" value="360"/>
</dbReference>
<dbReference type="CDD" id="cd00081">
    <property type="entry name" value="Hint"/>
    <property type="match status" value="4"/>
</dbReference>
<dbReference type="SUPFAM" id="SSF55608">
    <property type="entry name" value="Homing endonucleases"/>
    <property type="match status" value="2"/>
</dbReference>
<comment type="catalytic activity">
    <reaction evidence="11">
        <text>DNA(n) + a 2'-deoxyribonucleoside 5'-triphosphate = DNA(n+1) + diphosphate</text>
        <dbReference type="Rhea" id="RHEA:22508"/>
        <dbReference type="Rhea" id="RHEA-COMP:17339"/>
        <dbReference type="Rhea" id="RHEA-COMP:17340"/>
        <dbReference type="ChEBI" id="CHEBI:33019"/>
        <dbReference type="ChEBI" id="CHEBI:61560"/>
        <dbReference type="ChEBI" id="CHEBI:173112"/>
        <dbReference type="EC" id="2.7.7.7"/>
    </reaction>
</comment>
<dbReference type="PANTHER" id="PTHR32294">
    <property type="entry name" value="DNA POLYMERASE III SUBUNIT ALPHA"/>
    <property type="match status" value="1"/>
</dbReference>
<sequence>MADSNDFVHLHTHSEYSLLDGLGRVKKLVAEAKRLGQPALALTDHGAMHGAIEFFRACRDAGIQPIIGLEAYQTLWGRPMTGREHQLDRENYHLLLLAKDMTGYRNLLKICSQSHLRGYYYRPRVDHDFLAAHAKGLICTTGCLGAEVPQLLMQGKEEEAYQRLGWYVDVFGKENFFIELQEHSIPELVEVNKVLIPWAKKFGLQLVVTNDVHYVREEDGGPHDILLCVQTGASVDAPDRMRMSDGSYFLKSRAQMEETFRPLLDLEDPFGRSAFDNTRLVAEMCQVDLEDPNYHLPDLPIPEGFTYETYLRHLTEKGLRERYGDRADDPEVQERKERELRIIHEMGFDVYFLIVADLCNFARSRNIWWNVRGSGAGSLVAYCIGITGIDPLKNNLIFERFLNPGRVTMPDFDLDFPDDQREEMIRYTVEKYGEDQVAQIVTFGRMKARAAIRDVGRAKGIELKQVDRIAKLIPAIPGKPVTIQDVLTEGHEFYNPELVELYQQHEWVRDLLDTSMKLEGVARHSSVHAAAVIVADRELTHYTPLMRGNKNTITSTITQYEFPILESIGLLKVDFLGLSTLSVMREAARLIKERHGVEYNLSTIPFEGPEAEDAFKLLSSGEVSGVFQVESQGMRRVLTEMRPTSFEHIVATISLYRPGPLEYIPQFIRRLHGEEQVEYKHPALEPILSETYGICVSGDALITEARTGRRYRLADIGQLQEFHVQGVDANWRPAIGRVTHWIDSGEKPVYRITLRNGASTKVTEDHRLLTEFGWRPLRDLRPGDYVAVPPSLFGPQETVQPVDRRRLRVLAYLLGDGSLASAACVDFVSKDPALLAEYERCLEAFEGVRPHFTKQVRGVIRIGASKKAGAGDYHTPNVLLAWLRELGLKAPAGQRPGGVRSHEKFIPDFVFGLGTEDLAFFLASLWDCDGYVSHKLCHYRTVSPRLAEQVQTLLLRLGIQSAIYQSQYAVGRGTQQRTSYQVTVYDTARFAALLQPHMVSAKRDVACNQQRSPTLARQPFLEEVDAVRTLSYRGLMEAYGVSRQHFYPKGRARERISARVAGSLADVMPLPETRRRLNLAWEEVVSIEFVGVEHVYDLTVEGLHSFVADNIVVHNCVYQEQIIQILSQLAGYTPGEADLVRRAISKKKASDIEKHKKIFAEGCARNGIPKEVAHAIYADIEYFARYGFNKCLPGDAEIVDAASGRLVRVADLYAGTVQLAETVTCDVAHLTLRPGRVSAVMDNGVKPVYRLTTRLGKRLEATANHPFYTLEGWRHLEELKPGDRIAVPRRLPVEGRQEWPDHEVIVLGHLLAEGNLCHPHSVYFYSQDWEQVEDYVQAAEQFDNVQCTVSRHRETFSVYARRIDRRQEPGIVPWARKLRIWGRNARDKEIPGAVFELTNRQIGLLLSRMWEGDGHINVHGRSLYYATASERLARQMQHLLLRFGIISRLRTVQFPYKEGRVGYQLFITGHDNIQIFAERIGCFFVSRERQAMLEQLLLKAPLANGTSMVWRKYHGRNSAAMSLVEPINEFLPGFTKDIVPLGVKALVRAAKERTGITWAQVKADCGVAQREFYPTNAPTKQGFTRQTIQRLADYFDDDALRRYADNDIYWDEIESIEYVGEKQTYDLEVPGTHNFIANDILVHNSHAADYAVITVQTAFLKARYPVEYMAALLLVERDKTEKVVNFINECRRMGIDVLPPDVNYSGLDFEIQELPADTPTMAHRDPQLGYDFPVPPGSAIRFGMAAVKNVGEGPVKAIIEAREEGGPFTSLEDFCDRVDLRQVNRRALECLIKVGAFDRFGKRTQLLAVIDEMVARSASTHQARESGQLSMFDLLEDVNAAEVSPIRLPDIEEAKGRERLQWEKELLGVYAMSHPLQHLEVDLRNLVTCGCNELDARYDGKNVMLAGMIAGVRTITTKKGDPMAFVQLEDLQGQCEVVVFPRTYAEVKELLIPDNVVVVKGKAQTREGQTSLLADSIQTYIDRPVVKDEDESSRYQKPLLDVAPTINGMAVAEEELEYMDAYTDDDLPLAEESPFRDVPPAWINAAAPADAETADSEAHAATSSPAESQEPTAAPALAVVETAQASAAPPEPSPTAGPGRDRPSEESATRRAVPGEEPAANQPDGYADRAAPSNGHGRGNGHKAHQDDPAPDNGEDEAQGVEKRKGTRRGSQRAARASLEPRVLEITFRCSGNLERDKYRLKEIHETTRDPRGRDRFFIVLKSNGHARKLAFPNDPCTISDRLLHELTKRFRLEVTVTDSAP</sequence>
<keyword evidence="5 14" id="KW-0808">Transferase</keyword>
<keyword evidence="7" id="KW-0235">DNA replication</keyword>